<dbReference type="GeneID" id="116302689"/>
<evidence type="ECO:0000313" key="11">
    <source>
        <dbReference type="RefSeq" id="XP_031567897.1"/>
    </source>
</evidence>
<keyword evidence="8 9" id="KW-0472">Membrane</keyword>
<evidence type="ECO:0000256" key="2">
    <source>
        <dbReference type="ARBA" id="ARBA00007020"/>
    </source>
</evidence>
<dbReference type="AlphaFoldDB" id="A0A6P8IM74"/>
<dbReference type="FunCoup" id="A0A6P8IM74">
    <property type="interactions" value="1946"/>
</dbReference>
<organism evidence="10 11">
    <name type="scientific">Actinia tenebrosa</name>
    <name type="common">Australian red waratah sea anemone</name>
    <dbReference type="NCBI Taxonomy" id="6105"/>
    <lineage>
        <taxon>Eukaryota</taxon>
        <taxon>Metazoa</taxon>
        <taxon>Cnidaria</taxon>
        <taxon>Anthozoa</taxon>
        <taxon>Hexacorallia</taxon>
        <taxon>Actiniaria</taxon>
        <taxon>Actiniidae</taxon>
        <taxon>Actinia</taxon>
    </lineage>
</organism>
<comment type="similarity">
    <text evidence="2">Belongs to the TMEM186 family.</text>
</comment>
<dbReference type="RefSeq" id="XP_031567897.1">
    <property type="nucleotide sequence ID" value="XM_031712037.1"/>
</dbReference>
<dbReference type="Pfam" id="PF06979">
    <property type="entry name" value="TMEM70"/>
    <property type="match status" value="1"/>
</dbReference>
<evidence type="ECO:0000313" key="10">
    <source>
        <dbReference type="Proteomes" id="UP000515163"/>
    </source>
</evidence>
<keyword evidence="4 9" id="KW-0812">Transmembrane</keyword>
<evidence type="ECO:0000256" key="6">
    <source>
        <dbReference type="ARBA" id="ARBA00022989"/>
    </source>
</evidence>
<keyword evidence="10" id="KW-1185">Reference proteome</keyword>
<dbReference type="OrthoDB" id="6147888at2759"/>
<evidence type="ECO:0000256" key="4">
    <source>
        <dbReference type="ARBA" id="ARBA00022692"/>
    </source>
</evidence>
<accession>A0A6P8IM74</accession>
<evidence type="ECO:0000256" key="1">
    <source>
        <dbReference type="ARBA" id="ARBA00004448"/>
    </source>
</evidence>
<protein>
    <recommendedName>
        <fullName evidence="3">Transmembrane protein 186</fullName>
    </recommendedName>
</protein>
<dbReference type="InParanoid" id="A0A6P8IM74"/>
<sequence length="246" mass="27887">MYCAFRSSTFLLRASRGISSKGTRFDIPLNCGLVPALQGFTSAKHGHFLTNNYSTNLKKIQDSKEIIYRYKWIKQLRFISRVKIVHVFIVGGLTGPMSYWFNQGIISGSVLVTSIFAATATTAGLFALSYFFRRVIGELSFDPIKEEITISSLTFWGNRRNLVVPISNFIPLSDRDFDPKNLFHRVELYGNDFVYLLNLRHGRVYDSERLLQLLGILQERVKNADSYKPASGHIVEVESGDTVGRS</sequence>
<comment type="subcellular location">
    <subcellularLocation>
        <location evidence="1">Mitochondrion inner membrane</location>
        <topology evidence="1">Multi-pass membrane protein</topology>
    </subcellularLocation>
</comment>
<evidence type="ECO:0000256" key="8">
    <source>
        <dbReference type="ARBA" id="ARBA00023136"/>
    </source>
</evidence>
<evidence type="ECO:0000256" key="5">
    <source>
        <dbReference type="ARBA" id="ARBA00022792"/>
    </source>
</evidence>
<dbReference type="InterPro" id="IPR026571">
    <property type="entry name" value="Tmem186"/>
</dbReference>
<keyword evidence="5" id="KW-0999">Mitochondrion inner membrane</keyword>
<reference evidence="11" key="1">
    <citation type="submission" date="2025-08" db="UniProtKB">
        <authorList>
            <consortium name="RefSeq"/>
        </authorList>
    </citation>
    <scope>IDENTIFICATION</scope>
    <source>
        <tissue evidence="11">Tentacle</tissue>
    </source>
</reference>
<dbReference type="PANTHER" id="PTHR13603:SF1">
    <property type="entry name" value="TRANSMEMBRANE PROTEIN 186"/>
    <property type="match status" value="1"/>
</dbReference>
<feature type="transmembrane region" description="Helical" evidence="9">
    <location>
        <begin position="105"/>
        <end position="132"/>
    </location>
</feature>
<dbReference type="GO" id="GO:0005743">
    <property type="term" value="C:mitochondrial inner membrane"/>
    <property type="evidence" value="ECO:0007669"/>
    <property type="project" value="UniProtKB-SubCell"/>
</dbReference>
<name>A0A6P8IM74_ACTTE</name>
<proteinExistence type="inferred from homology"/>
<dbReference type="PANTHER" id="PTHR13603">
    <property type="entry name" value="TRANSMEMBRANE PROTEIN 186"/>
    <property type="match status" value="1"/>
</dbReference>
<evidence type="ECO:0000256" key="7">
    <source>
        <dbReference type="ARBA" id="ARBA00023128"/>
    </source>
</evidence>
<keyword evidence="7" id="KW-0496">Mitochondrion</keyword>
<dbReference type="Proteomes" id="UP000515163">
    <property type="component" value="Unplaced"/>
</dbReference>
<dbReference type="KEGG" id="aten:116302689"/>
<evidence type="ECO:0000256" key="3">
    <source>
        <dbReference type="ARBA" id="ARBA00014604"/>
    </source>
</evidence>
<keyword evidence="6 9" id="KW-1133">Transmembrane helix</keyword>
<feature type="transmembrane region" description="Helical" evidence="9">
    <location>
        <begin position="78"/>
        <end position="99"/>
    </location>
</feature>
<gene>
    <name evidence="11" type="primary">LOC116302689</name>
</gene>
<dbReference type="InterPro" id="IPR045325">
    <property type="entry name" value="TMEM70/TMEM186/TMEM223"/>
</dbReference>
<evidence type="ECO:0000256" key="9">
    <source>
        <dbReference type="SAM" id="Phobius"/>
    </source>
</evidence>